<keyword evidence="4" id="KW-1185">Reference proteome</keyword>
<dbReference type="GO" id="GO:0035251">
    <property type="term" value="F:UDP-glucosyltransferase activity"/>
    <property type="evidence" value="ECO:0007669"/>
    <property type="project" value="TreeGrafter"/>
</dbReference>
<dbReference type="AlphaFoldDB" id="A0AAW0BYS5"/>
<evidence type="ECO:0000313" key="4">
    <source>
        <dbReference type="Proteomes" id="UP001383192"/>
    </source>
</evidence>
<dbReference type="InterPro" id="IPR002213">
    <property type="entry name" value="UDP_glucos_trans"/>
</dbReference>
<reference evidence="3 4" key="1">
    <citation type="submission" date="2024-01" db="EMBL/GenBank/DDBJ databases">
        <title>A draft genome for a cacao thread blight-causing isolate of Paramarasmius palmivorus.</title>
        <authorList>
            <person name="Baruah I.K."/>
            <person name="Bukari Y."/>
            <person name="Amoako-Attah I."/>
            <person name="Meinhardt L.W."/>
            <person name="Bailey B.A."/>
            <person name="Cohen S.P."/>
        </authorList>
    </citation>
    <scope>NUCLEOTIDE SEQUENCE [LARGE SCALE GENOMIC DNA]</scope>
    <source>
        <strain evidence="3 4">GH-12</strain>
    </source>
</reference>
<name>A0AAW0BYS5_9AGAR</name>
<dbReference type="EMBL" id="JAYKXP010000075">
    <property type="protein sequence ID" value="KAK7030479.1"/>
    <property type="molecule type" value="Genomic_DNA"/>
</dbReference>
<comment type="similarity">
    <text evidence="1">Belongs to the UDP-glycosyltransferase family.</text>
</comment>
<dbReference type="PANTHER" id="PTHR48047:SF131">
    <property type="entry name" value="GLYCOSYLTRANSFERASE"/>
    <property type="match status" value="1"/>
</dbReference>
<comment type="caution">
    <text evidence="3">The sequence shown here is derived from an EMBL/GenBank/DDBJ whole genome shotgun (WGS) entry which is preliminary data.</text>
</comment>
<evidence type="ECO:0000256" key="1">
    <source>
        <dbReference type="ARBA" id="ARBA00009995"/>
    </source>
</evidence>
<dbReference type="Gene3D" id="3.40.50.2000">
    <property type="entry name" value="Glycogen Phosphorylase B"/>
    <property type="match status" value="2"/>
</dbReference>
<gene>
    <name evidence="3" type="ORF">VNI00_014066</name>
</gene>
<dbReference type="Pfam" id="PF00201">
    <property type="entry name" value="UDPGT"/>
    <property type="match status" value="1"/>
</dbReference>
<organism evidence="3 4">
    <name type="scientific">Paramarasmius palmivorus</name>
    <dbReference type="NCBI Taxonomy" id="297713"/>
    <lineage>
        <taxon>Eukaryota</taxon>
        <taxon>Fungi</taxon>
        <taxon>Dikarya</taxon>
        <taxon>Basidiomycota</taxon>
        <taxon>Agaricomycotina</taxon>
        <taxon>Agaricomycetes</taxon>
        <taxon>Agaricomycetidae</taxon>
        <taxon>Agaricales</taxon>
        <taxon>Marasmiineae</taxon>
        <taxon>Marasmiaceae</taxon>
        <taxon>Paramarasmius</taxon>
    </lineage>
</organism>
<dbReference type="SUPFAM" id="SSF53756">
    <property type="entry name" value="UDP-Glycosyltransferase/glycogen phosphorylase"/>
    <property type="match status" value="1"/>
</dbReference>
<proteinExistence type="inferred from homology"/>
<sequence length="443" mass="49378">MSALKHHIFAHAVAAWGHTKPLVAFCVLVLESRSDTVVTIATNESMYPKALAELYKLPKERLYRIQERMNILDVVGHTMMLLPSFPQVDSAFEVFYKQSGTVKCQTSGRIIHATDLPRPTVAIIDIVPVPKGELLQLPGYPKMYDYEFFPQPSDMPHGIFWRDGQIALYMTQGIINVATSAVEKEAIDTLRGYYKSIGIDYLNVAPLAILSEPSTPQDETSESDKQVISFLDNMEARFGPKSVIYISFGTLNWPDLPSLTAAVEELVTAQVPMLLAHPAAVLSEEMKRLVSESGLGMEVQWAPQQRVLAHSATGWFITHGGWNSVQEACLNRVPPVIWPISAEQPFNAALLSVKFKAAFELVEVRRGIMGTRKPYRCGDGDTPAFTIASVRNEIRGLIAKMRNDEGRMVRANFESLCAELAKAWDDGGEAKQEMDRFLNTYLI</sequence>
<protein>
    <recommendedName>
        <fullName evidence="5">Glycosyltransferase family 1 protein</fullName>
    </recommendedName>
</protein>
<dbReference type="Proteomes" id="UP001383192">
    <property type="component" value="Unassembled WGS sequence"/>
</dbReference>
<evidence type="ECO:0000256" key="2">
    <source>
        <dbReference type="ARBA" id="ARBA00022679"/>
    </source>
</evidence>
<evidence type="ECO:0008006" key="5">
    <source>
        <dbReference type="Google" id="ProtNLM"/>
    </source>
</evidence>
<dbReference type="PANTHER" id="PTHR48047">
    <property type="entry name" value="GLYCOSYLTRANSFERASE"/>
    <property type="match status" value="1"/>
</dbReference>
<evidence type="ECO:0000313" key="3">
    <source>
        <dbReference type="EMBL" id="KAK7030479.1"/>
    </source>
</evidence>
<accession>A0AAW0BYS5</accession>
<keyword evidence="2" id="KW-0808">Transferase</keyword>